<reference evidence="1 2" key="1">
    <citation type="submission" date="2016-10" db="EMBL/GenBank/DDBJ databases">
        <title>Genome sequence of Rothia aeria strain JCM11412.</title>
        <authorList>
            <person name="Nambu T."/>
        </authorList>
    </citation>
    <scope>NUCLEOTIDE SEQUENCE [LARGE SCALE GENOMIC DNA]</scope>
    <source>
        <strain evidence="1 2">JCM 11412</strain>
    </source>
</reference>
<sequence length="299" mass="33326">MNTPVRILEQIRAVTQLVNAGAQKPALRITTNVPDAPLPVTASKFGGVPYLPAGVDAPLGSDGQPLGMIAQINCAELPENTLYPESGMLQFWIAPRPGWGADPTAPTSPLNNRVIYYPELTDPNPHAQSAHIDWEADKFPEYVWPIRRGTPELALKFAPALHNPLQYLREPFDELFTQYWNERYPAQPIDGYEDAISLGRATGGDGINIGEELGADDIINQLGGYPETFNDDPRQHPAFAKGYTFNLLTMGTEYELDPDVKWGYFGAANWLIAPEQLASRDFSDVYYEWNEHPAKLRWS</sequence>
<organism evidence="1 2">
    <name type="scientific">Rothia aeria</name>
    <dbReference type="NCBI Taxonomy" id="172042"/>
    <lineage>
        <taxon>Bacteria</taxon>
        <taxon>Bacillati</taxon>
        <taxon>Actinomycetota</taxon>
        <taxon>Actinomycetes</taxon>
        <taxon>Micrococcales</taxon>
        <taxon>Micrococcaceae</taxon>
        <taxon>Rothia</taxon>
    </lineage>
</organism>
<gene>
    <name evidence="1" type="ORF">RA11412_2220</name>
</gene>
<dbReference type="EMBL" id="AP017895">
    <property type="protein sequence ID" value="BAV88519.1"/>
    <property type="molecule type" value="Genomic_DNA"/>
</dbReference>
<dbReference type="InterPro" id="IPR035948">
    <property type="entry name" value="YwqG-like_sf"/>
</dbReference>
<dbReference type="PANTHER" id="PTHR36436:SF6">
    <property type="entry name" value="SLL5081 PROTEIN"/>
    <property type="match status" value="1"/>
</dbReference>
<dbReference type="InterPro" id="IPR015315">
    <property type="entry name" value="DUF1963"/>
</dbReference>
<evidence type="ECO:0000313" key="2">
    <source>
        <dbReference type="Proteomes" id="UP000250241"/>
    </source>
</evidence>
<accession>A0A2Z5R4G2</accession>
<keyword evidence="2" id="KW-1185">Reference proteome</keyword>
<dbReference type="GeneID" id="93862721"/>
<dbReference type="Proteomes" id="UP000250241">
    <property type="component" value="Chromosome"/>
</dbReference>
<dbReference type="Pfam" id="PF09234">
    <property type="entry name" value="DUF1963"/>
    <property type="match status" value="1"/>
</dbReference>
<dbReference type="Gene3D" id="2.30.320.10">
    <property type="entry name" value="YwqG-like"/>
    <property type="match status" value="1"/>
</dbReference>
<dbReference type="RefSeq" id="WP_128087921.1">
    <property type="nucleotide sequence ID" value="NZ_CAUUGO010000006.1"/>
</dbReference>
<dbReference type="AlphaFoldDB" id="A0A2Z5R4G2"/>
<dbReference type="KEGG" id="raj:RA11412_2220"/>
<name>A0A2Z5R4G2_9MICC</name>
<dbReference type="PANTHER" id="PTHR36436">
    <property type="entry name" value="SLL5081 PROTEIN"/>
    <property type="match status" value="1"/>
</dbReference>
<proteinExistence type="predicted"/>
<protein>
    <submittedName>
        <fullName evidence="1">Uncharacterized protein</fullName>
    </submittedName>
</protein>
<evidence type="ECO:0000313" key="1">
    <source>
        <dbReference type="EMBL" id="BAV88519.1"/>
    </source>
</evidence>
<dbReference type="SUPFAM" id="SSF103032">
    <property type="entry name" value="Hypothetical protein YwqG"/>
    <property type="match status" value="1"/>
</dbReference>